<reference evidence="4" key="1">
    <citation type="submission" date="2021-12" db="EMBL/GenBank/DDBJ databases">
        <title>Alicyclobacillaceae gen. nov., sp. nov., isolated from chalcocite enrichment system.</title>
        <authorList>
            <person name="Jiang Z."/>
        </authorList>
    </citation>
    <scope>NUCLEOTIDE SEQUENCE</scope>
    <source>
        <strain evidence="4">MYW30-H2</strain>
    </source>
</reference>
<evidence type="ECO:0000256" key="2">
    <source>
        <dbReference type="ARBA" id="ARBA00023186"/>
    </source>
</evidence>
<evidence type="ECO:0000256" key="1">
    <source>
        <dbReference type="ARBA" id="ARBA00022988"/>
    </source>
</evidence>
<dbReference type="PANTHER" id="PTHR33620:SF1">
    <property type="entry name" value="UREASE ACCESSORY PROTEIN F"/>
    <property type="match status" value="1"/>
</dbReference>
<proteinExistence type="inferred from homology"/>
<keyword evidence="3" id="KW-0963">Cytoplasm</keyword>
<comment type="subunit">
    <text evidence="3">UreD, UreF and UreG form a complex that acts as a GTP-hydrolysis-dependent molecular chaperone, activating the urease apoprotein by helping to assemble the nickel containing metallocenter of UreC. The UreE protein probably delivers the nickel.</text>
</comment>
<protein>
    <recommendedName>
        <fullName evidence="3">Urease accessory protein UreF</fullName>
    </recommendedName>
</protein>
<dbReference type="InterPro" id="IPR038277">
    <property type="entry name" value="UreF_sf"/>
</dbReference>
<keyword evidence="1 3" id="KW-0996">Nickel insertion</keyword>
<comment type="similarity">
    <text evidence="3">Belongs to the UreF family.</text>
</comment>
<evidence type="ECO:0000256" key="3">
    <source>
        <dbReference type="HAMAP-Rule" id="MF_01385"/>
    </source>
</evidence>
<dbReference type="Pfam" id="PF01730">
    <property type="entry name" value="UreF"/>
    <property type="match status" value="1"/>
</dbReference>
<dbReference type="InterPro" id="IPR002639">
    <property type="entry name" value="UreF"/>
</dbReference>
<keyword evidence="2 3" id="KW-0143">Chaperone</keyword>
<dbReference type="Gene3D" id="1.10.4190.10">
    <property type="entry name" value="Urease accessory protein UreF"/>
    <property type="match status" value="1"/>
</dbReference>
<comment type="subcellular location">
    <subcellularLocation>
        <location evidence="3">Cytoplasm</location>
    </subcellularLocation>
</comment>
<evidence type="ECO:0000313" key="5">
    <source>
        <dbReference type="Proteomes" id="UP000830167"/>
    </source>
</evidence>
<dbReference type="RefSeq" id="WP_347435529.1">
    <property type="nucleotide sequence ID" value="NZ_CP089291.1"/>
</dbReference>
<dbReference type="PIRSF" id="PIRSF009467">
    <property type="entry name" value="Ureas_acces_UreF"/>
    <property type="match status" value="1"/>
</dbReference>
<comment type="function">
    <text evidence="3">Required for maturation of urease via the functional incorporation of the urease nickel metallocenter.</text>
</comment>
<gene>
    <name evidence="3" type="primary">ureF</name>
    <name evidence="4" type="ORF">LSG31_12955</name>
</gene>
<sequence length="232" mass="26146">MSLPLLQLLDSACPTGAFSHSFGMETAIQEGSIVNSDGLLEWLTVYLQQGLAMTDGIALSLAYSYADAILENTTIWQNIAALDRRLYISKLARESRDGSVKIGKRYLDLVLQLYPEIPLQHYREQIRQHICTGNSCIVHAFVCVFLKETLESTISSYFYTSVNSLVQNAIRSMSLGQTEGQKVLRRMLPVIADTANGIAWKKPSIDGWHSNHIFQEIASMRHEHLYSRLFMS</sequence>
<evidence type="ECO:0000313" key="4">
    <source>
        <dbReference type="EMBL" id="UOF88849.1"/>
    </source>
</evidence>
<name>A0ABY4CFQ7_9BACL</name>
<dbReference type="HAMAP" id="MF_01385">
    <property type="entry name" value="UreF"/>
    <property type="match status" value="1"/>
</dbReference>
<keyword evidence="5" id="KW-1185">Reference proteome</keyword>
<dbReference type="PANTHER" id="PTHR33620">
    <property type="entry name" value="UREASE ACCESSORY PROTEIN F"/>
    <property type="match status" value="1"/>
</dbReference>
<accession>A0ABY4CFQ7</accession>
<organism evidence="4 5">
    <name type="scientific">Fodinisporobacter ferrooxydans</name>
    <dbReference type="NCBI Taxonomy" id="2901836"/>
    <lineage>
        <taxon>Bacteria</taxon>
        <taxon>Bacillati</taxon>
        <taxon>Bacillota</taxon>
        <taxon>Bacilli</taxon>
        <taxon>Bacillales</taxon>
        <taxon>Alicyclobacillaceae</taxon>
        <taxon>Fodinisporobacter</taxon>
    </lineage>
</organism>
<dbReference type="Proteomes" id="UP000830167">
    <property type="component" value="Chromosome"/>
</dbReference>
<dbReference type="EMBL" id="CP089291">
    <property type="protein sequence ID" value="UOF88849.1"/>
    <property type="molecule type" value="Genomic_DNA"/>
</dbReference>